<proteinExistence type="inferred from homology"/>
<dbReference type="Pfam" id="PF01782">
    <property type="entry name" value="RimM"/>
    <property type="match status" value="1"/>
</dbReference>
<keyword evidence="4 5" id="KW-0143">Chaperone</keyword>
<evidence type="ECO:0000256" key="2">
    <source>
        <dbReference type="ARBA" id="ARBA00022517"/>
    </source>
</evidence>
<dbReference type="HAMAP" id="MF_00014">
    <property type="entry name" value="Ribosome_mat_RimM"/>
    <property type="match status" value="1"/>
</dbReference>
<evidence type="ECO:0000256" key="3">
    <source>
        <dbReference type="ARBA" id="ARBA00022552"/>
    </source>
</evidence>
<organism evidence="8 9">
    <name type="scientific">Deinococcus maricopensis (strain DSM 21211 / LMG 22137 / NRRL B-23946 / LB-34)</name>
    <dbReference type="NCBI Taxonomy" id="709986"/>
    <lineage>
        <taxon>Bacteria</taxon>
        <taxon>Thermotogati</taxon>
        <taxon>Deinococcota</taxon>
        <taxon>Deinococci</taxon>
        <taxon>Deinococcales</taxon>
        <taxon>Deinococcaceae</taxon>
        <taxon>Deinococcus</taxon>
    </lineage>
</organism>
<evidence type="ECO:0000259" key="7">
    <source>
        <dbReference type="Pfam" id="PF24986"/>
    </source>
</evidence>
<dbReference type="InterPro" id="IPR002676">
    <property type="entry name" value="RimM_N"/>
</dbReference>
<dbReference type="InterPro" id="IPR056792">
    <property type="entry name" value="PRC_RimM"/>
</dbReference>
<protein>
    <recommendedName>
        <fullName evidence="5">Ribosome maturation factor RimM</fullName>
    </recommendedName>
</protein>
<dbReference type="Pfam" id="PF24986">
    <property type="entry name" value="PRC_RimM"/>
    <property type="match status" value="1"/>
</dbReference>
<dbReference type="PANTHER" id="PTHR33692:SF1">
    <property type="entry name" value="RIBOSOME MATURATION FACTOR RIMM"/>
    <property type="match status" value="1"/>
</dbReference>
<dbReference type="InterPro" id="IPR011033">
    <property type="entry name" value="PRC_barrel-like_sf"/>
</dbReference>
<evidence type="ECO:0000313" key="9">
    <source>
        <dbReference type="Proteomes" id="UP000008635"/>
    </source>
</evidence>
<comment type="subcellular location">
    <subcellularLocation>
        <location evidence="5">Cytoplasm</location>
    </subcellularLocation>
</comment>
<evidence type="ECO:0000313" key="8">
    <source>
        <dbReference type="EMBL" id="ADV68033.1"/>
    </source>
</evidence>
<evidence type="ECO:0000256" key="1">
    <source>
        <dbReference type="ARBA" id="ARBA00022490"/>
    </source>
</evidence>
<keyword evidence="3 5" id="KW-0698">rRNA processing</keyword>
<name>E8UAE4_DEIML</name>
<dbReference type="Gene3D" id="2.30.30.240">
    <property type="entry name" value="PRC-barrel domain"/>
    <property type="match status" value="1"/>
</dbReference>
<dbReference type="NCBIfam" id="NF010403">
    <property type="entry name" value="PRK13829.1"/>
    <property type="match status" value="1"/>
</dbReference>
<keyword evidence="2 5" id="KW-0690">Ribosome biogenesis</keyword>
<dbReference type="RefSeq" id="WP_013557538.1">
    <property type="nucleotide sequence ID" value="NC_014958.1"/>
</dbReference>
<evidence type="ECO:0000256" key="4">
    <source>
        <dbReference type="ARBA" id="ARBA00023186"/>
    </source>
</evidence>
<dbReference type="NCBIfam" id="TIGR02273">
    <property type="entry name" value="16S_RimM"/>
    <property type="match status" value="1"/>
</dbReference>
<reference evidence="8 9" key="1">
    <citation type="journal article" date="2011" name="Stand. Genomic Sci.">
        <title>Complete genome sequence of Deinococcus maricopensis type strain (LB-34).</title>
        <authorList>
            <person name="Pukall R."/>
            <person name="Zeytun A."/>
            <person name="Lucas S."/>
            <person name="Lapidus A."/>
            <person name="Hammon N."/>
            <person name="Deshpande S."/>
            <person name="Nolan M."/>
            <person name="Cheng J.F."/>
            <person name="Pitluck S."/>
            <person name="Liolios K."/>
            <person name="Pagani I."/>
            <person name="Mikhailova N."/>
            <person name="Ivanova N."/>
            <person name="Mavromatis K."/>
            <person name="Pati A."/>
            <person name="Tapia R."/>
            <person name="Han C."/>
            <person name="Goodwin L."/>
            <person name="Chen A."/>
            <person name="Palaniappan K."/>
            <person name="Land M."/>
            <person name="Hauser L."/>
            <person name="Chang Y.J."/>
            <person name="Jeffries C.D."/>
            <person name="Brambilla E.M."/>
            <person name="Rohde M."/>
            <person name="Goker M."/>
            <person name="Detter J.C."/>
            <person name="Woyke T."/>
            <person name="Bristow J."/>
            <person name="Eisen J.A."/>
            <person name="Markowitz V."/>
            <person name="Hugenholtz P."/>
            <person name="Kyrpides N.C."/>
            <person name="Klenk H.P."/>
        </authorList>
    </citation>
    <scope>NUCLEOTIDE SEQUENCE [LARGE SCALE GENOMIC DNA]</scope>
    <source>
        <strain evidence="9">DSM 21211 / LMG 22137 / NRRL B-23946 / LB-34</strain>
    </source>
</reference>
<dbReference type="eggNOG" id="COG0806">
    <property type="taxonomic scope" value="Bacteria"/>
</dbReference>
<evidence type="ECO:0000259" key="6">
    <source>
        <dbReference type="Pfam" id="PF01782"/>
    </source>
</evidence>
<dbReference type="Proteomes" id="UP000008635">
    <property type="component" value="Chromosome"/>
</dbReference>
<comment type="similarity">
    <text evidence="5">Belongs to the RimM family.</text>
</comment>
<dbReference type="STRING" id="709986.Deima_2395"/>
<dbReference type="SUPFAM" id="SSF50447">
    <property type="entry name" value="Translation proteins"/>
    <property type="match status" value="1"/>
</dbReference>
<sequence length="169" mass="18157" precursor="true">MAELIRVGHVLAPFGVQGAVKVYVIGDPEQLLDLTRVSVEKLGWLRVTGVELHGPGVVMALAGVADRTAAERLRNRGVYVDEAELPPLDDGSYYYHELTGLPVVAPDGRTLGDVRDVMDGGHQDLLVVRHPRGESLVPLQAPYVEVVRGERIVLDAPPGLLGDEPGDDA</sequence>
<keyword evidence="9" id="KW-1185">Reference proteome</keyword>
<dbReference type="InterPro" id="IPR009000">
    <property type="entry name" value="Transl_B-barrel_sf"/>
</dbReference>
<dbReference type="OrthoDB" id="9810331at2"/>
<dbReference type="EMBL" id="CP002454">
    <property type="protein sequence ID" value="ADV68033.1"/>
    <property type="molecule type" value="Genomic_DNA"/>
</dbReference>
<comment type="function">
    <text evidence="5">An accessory protein needed during the final step in the assembly of 30S ribosomal subunit, possibly for assembly of the head region. Essential for efficient processing of 16S rRNA. May be needed both before and after RbfA during the maturation of 16S rRNA. It has affinity for free ribosomal 30S subunits but not for 70S ribosomes.</text>
</comment>
<comment type="subunit">
    <text evidence="5">Binds ribosomal protein uS19.</text>
</comment>
<dbReference type="GO" id="GO:0006364">
    <property type="term" value="P:rRNA processing"/>
    <property type="evidence" value="ECO:0007669"/>
    <property type="project" value="UniProtKB-UniRule"/>
</dbReference>
<dbReference type="PANTHER" id="PTHR33692">
    <property type="entry name" value="RIBOSOME MATURATION FACTOR RIMM"/>
    <property type="match status" value="1"/>
</dbReference>
<feature type="domain" description="RimM N-terminal" evidence="6">
    <location>
        <begin position="7"/>
        <end position="83"/>
    </location>
</feature>
<dbReference type="AlphaFoldDB" id="E8UAE4"/>
<dbReference type="InterPro" id="IPR036976">
    <property type="entry name" value="RimM_N_sf"/>
</dbReference>
<comment type="domain">
    <text evidence="5">The PRC barrel domain binds ribosomal protein uS19.</text>
</comment>
<dbReference type="HOGENOM" id="CLU_077636_0_1_0"/>
<keyword evidence="1 5" id="KW-0963">Cytoplasm</keyword>
<feature type="domain" description="Ribosome maturation factor RimM PRC barrel" evidence="7">
    <location>
        <begin position="96"/>
        <end position="160"/>
    </location>
</feature>
<dbReference type="Gene3D" id="2.40.30.60">
    <property type="entry name" value="RimM"/>
    <property type="match status" value="1"/>
</dbReference>
<dbReference type="GO" id="GO:0042274">
    <property type="term" value="P:ribosomal small subunit biogenesis"/>
    <property type="evidence" value="ECO:0007669"/>
    <property type="project" value="UniProtKB-UniRule"/>
</dbReference>
<dbReference type="GO" id="GO:0005840">
    <property type="term" value="C:ribosome"/>
    <property type="evidence" value="ECO:0007669"/>
    <property type="project" value="InterPro"/>
</dbReference>
<dbReference type="GO" id="GO:0005737">
    <property type="term" value="C:cytoplasm"/>
    <property type="evidence" value="ECO:0007669"/>
    <property type="project" value="UniProtKB-SubCell"/>
</dbReference>
<evidence type="ECO:0000256" key="5">
    <source>
        <dbReference type="HAMAP-Rule" id="MF_00014"/>
    </source>
</evidence>
<gene>
    <name evidence="5" type="primary">rimM</name>
    <name evidence="8" type="ordered locus">Deima_2395</name>
</gene>
<dbReference type="SUPFAM" id="SSF50346">
    <property type="entry name" value="PRC-barrel domain"/>
    <property type="match status" value="1"/>
</dbReference>
<dbReference type="GO" id="GO:0043022">
    <property type="term" value="F:ribosome binding"/>
    <property type="evidence" value="ECO:0007669"/>
    <property type="project" value="InterPro"/>
</dbReference>
<dbReference type="KEGG" id="dmr:Deima_2395"/>
<accession>E8UAE4</accession>
<reference evidence="9" key="2">
    <citation type="submission" date="2011-01" db="EMBL/GenBank/DDBJ databases">
        <title>The complete genome of Deinococcus maricopensis DSM 21211.</title>
        <authorList>
            <consortium name="US DOE Joint Genome Institute (JGI-PGF)"/>
            <person name="Lucas S."/>
            <person name="Copeland A."/>
            <person name="Lapidus A."/>
            <person name="Goodwin L."/>
            <person name="Pitluck S."/>
            <person name="Kyrpides N."/>
            <person name="Mavromatis K."/>
            <person name="Pagani I."/>
            <person name="Ivanova N."/>
            <person name="Ovchinnikova G."/>
            <person name="Zeytun A."/>
            <person name="Detter J.C."/>
            <person name="Han C."/>
            <person name="Land M."/>
            <person name="Hauser L."/>
            <person name="Markowitz V."/>
            <person name="Cheng J.-F."/>
            <person name="Hugenholtz P."/>
            <person name="Woyke T."/>
            <person name="Wu D."/>
            <person name="Pukall R."/>
            <person name="Gehrich-Schroeter G."/>
            <person name="Brambilla E."/>
            <person name="Klenk H.-P."/>
            <person name="Eisen J.A."/>
        </authorList>
    </citation>
    <scope>NUCLEOTIDE SEQUENCE [LARGE SCALE GENOMIC DNA]</scope>
    <source>
        <strain evidence="9">DSM 21211 / LMG 22137 / NRRL B-23946 / LB-34</strain>
    </source>
</reference>
<dbReference type="InterPro" id="IPR011961">
    <property type="entry name" value="RimM"/>
</dbReference>